<dbReference type="RefSeq" id="WP_035166141.1">
    <property type="nucleotide sequence ID" value="NZ_CP018906.1"/>
</dbReference>
<keyword evidence="11 12" id="KW-0472">Membrane</keyword>
<feature type="transmembrane region" description="Helical" evidence="12">
    <location>
        <begin position="295"/>
        <end position="324"/>
    </location>
</feature>
<evidence type="ECO:0000256" key="6">
    <source>
        <dbReference type="ARBA" id="ARBA00022741"/>
    </source>
</evidence>
<dbReference type="SUPFAM" id="SSF81660">
    <property type="entry name" value="Metal cation-transporting ATPase, ATP-binding domain N"/>
    <property type="match status" value="1"/>
</dbReference>
<feature type="transmembrane region" description="Helical" evidence="12">
    <location>
        <begin position="89"/>
        <end position="109"/>
    </location>
</feature>
<dbReference type="GO" id="GO:0016887">
    <property type="term" value="F:ATP hydrolysis activity"/>
    <property type="evidence" value="ECO:0007669"/>
    <property type="project" value="InterPro"/>
</dbReference>
<dbReference type="SFLD" id="SFLDG00002">
    <property type="entry name" value="C1.7:_P-type_atpase_like"/>
    <property type="match status" value="1"/>
</dbReference>
<evidence type="ECO:0000313" key="14">
    <source>
        <dbReference type="EMBL" id="AQW20870.1"/>
    </source>
</evidence>
<dbReference type="SUPFAM" id="SSF81653">
    <property type="entry name" value="Calcium ATPase, transduction domain A"/>
    <property type="match status" value="1"/>
</dbReference>
<dbReference type="KEGG" id="lcu:PL11_002545"/>
<dbReference type="InterPro" id="IPR004014">
    <property type="entry name" value="ATPase_P-typ_cation-transptr_N"/>
</dbReference>
<dbReference type="eggNOG" id="COG0474">
    <property type="taxonomic scope" value="Bacteria"/>
</dbReference>
<dbReference type="GO" id="GO:0005524">
    <property type="term" value="F:ATP binding"/>
    <property type="evidence" value="ECO:0007669"/>
    <property type="project" value="UniProtKB-KW"/>
</dbReference>
<keyword evidence="6" id="KW-0547">Nucleotide-binding</keyword>
<evidence type="ECO:0000256" key="8">
    <source>
        <dbReference type="ARBA" id="ARBA00022842"/>
    </source>
</evidence>
<dbReference type="InterPro" id="IPR059000">
    <property type="entry name" value="ATPase_P-type_domA"/>
</dbReference>
<dbReference type="InterPro" id="IPR008250">
    <property type="entry name" value="ATPase_P-typ_transduc_dom_A_sf"/>
</dbReference>
<keyword evidence="15" id="KW-1185">Reference proteome</keyword>
<dbReference type="InterPro" id="IPR036412">
    <property type="entry name" value="HAD-like_sf"/>
</dbReference>
<keyword evidence="10 12" id="KW-1133">Transmembrane helix</keyword>
<keyword evidence="4" id="KW-0597">Phosphoprotein</keyword>
<dbReference type="FunFam" id="3.40.50.1000:FF:000083">
    <property type="entry name" value="Sodium/potassium-transporting ATPase subunit alpha"/>
    <property type="match status" value="1"/>
</dbReference>
<dbReference type="SUPFAM" id="SSF56784">
    <property type="entry name" value="HAD-like"/>
    <property type="match status" value="1"/>
</dbReference>
<dbReference type="InterPro" id="IPR001757">
    <property type="entry name" value="P_typ_ATPase"/>
</dbReference>
<evidence type="ECO:0000313" key="15">
    <source>
        <dbReference type="Proteomes" id="UP000030361"/>
    </source>
</evidence>
<dbReference type="Pfam" id="PF00122">
    <property type="entry name" value="E1-E2_ATPase"/>
    <property type="match status" value="1"/>
</dbReference>
<evidence type="ECO:0000259" key="13">
    <source>
        <dbReference type="SMART" id="SM00831"/>
    </source>
</evidence>
<dbReference type="InterPro" id="IPR023298">
    <property type="entry name" value="ATPase_P-typ_TM_dom_sf"/>
</dbReference>
<reference evidence="14 15" key="1">
    <citation type="journal article" date="2015" name="Genome Announc.">
        <title>Genome Sequence of Lactobacillus curieae CCTCC M 2011381T, a Novel Producer of Gamma-aminobutyric Acid.</title>
        <authorList>
            <person name="Wang Y."/>
            <person name="Wang Y."/>
            <person name="Lang C."/>
            <person name="Wei D."/>
            <person name="Xu P."/>
            <person name="Xie J."/>
        </authorList>
    </citation>
    <scope>NUCLEOTIDE SEQUENCE [LARGE SCALE GENOMIC DNA]</scope>
    <source>
        <strain evidence="14 15">CCTCC M 2011381</strain>
    </source>
</reference>
<dbReference type="Pfam" id="PF00689">
    <property type="entry name" value="Cation_ATPase_C"/>
    <property type="match status" value="1"/>
</dbReference>
<dbReference type="GO" id="GO:0036376">
    <property type="term" value="P:sodium ion export across plasma membrane"/>
    <property type="evidence" value="ECO:0007669"/>
    <property type="project" value="TreeGrafter"/>
</dbReference>
<dbReference type="SFLD" id="SFLDS00003">
    <property type="entry name" value="Haloacid_Dehalogenase"/>
    <property type="match status" value="1"/>
</dbReference>
<dbReference type="SMART" id="SM00831">
    <property type="entry name" value="Cation_ATPase_N"/>
    <property type="match status" value="1"/>
</dbReference>
<keyword evidence="3" id="KW-1003">Cell membrane</keyword>
<name>A0A1S6QGZ2_9LACO</name>
<dbReference type="PANTHER" id="PTHR43294:SF21">
    <property type="entry name" value="CATION TRANSPORTING ATPASE"/>
    <property type="match status" value="1"/>
</dbReference>
<dbReference type="Pfam" id="PF08282">
    <property type="entry name" value="Hydrolase_3"/>
    <property type="match status" value="1"/>
</dbReference>
<feature type="transmembrane region" description="Helical" evidence="12">
    <location>
        <begin position="900"/>
        <end position="919"/>
    </location>
</feature>
<evidence type="ECO:0000256" key="3">
    <source>
        <dbReference type="ARBA" id="ARBA00022475"/>
    </source>
</evidence>
<dbReference type="Proteomes" id="UP000030361">
    <property type="component" value="Chromosome"/>
</dbReference>
<dbReference type="GO" id="GO:0030007">
    <property type="term" value="P:intracellular potassium ion homeostasis"/>
    <property type="evidence" value="ECO:0007669"/>
    <property type="project" value="TreeGrafter"/>
</dbReference>
<dbReference type="PRINTS" id="PR00120">
    <property type="entry name" value="HATPASE"/>
</dbReference>
<evidence type="ECO:0000256" key="1">
    <source>
        <dbReference type="ARBA" id="ARBA00004651"/>
    </source>
</evidence>
<feature type="transmembrane region" description="Helical" evidence="12">
    <location>
        <begin position="868"/>
        <end position="888"/>
    </location>
</feature>
<dbReference type="Gene3D" id="3.40.50.1000">
    <property type="entry name" value="HAD superfamily/HAD-like"/>
    <property type="match status" value="1"/>
</dbReference>
<comment type="similarity">
    <text evidence="2">Belongs to the cation transport ATPase (P-type) (TC 3.A.3) family. Type IIA subfamily.</text>
</comment>
<feature type="transmembrane region" description="Helical" evidence="12">
    <location>
        <begin position="804"/>
        <end position="823"/>
    </location>
</feature>
<proteinExistence type="inferred from homology"/>
<dbReference type="Gene3D" id="1.20.1110.10">
    <property type="entry name" value="Calcium-transporting ATPase, transmembrane domain"/>
    <property type="match status" value="1"/>
</dbReference>
<evidence type="ECO:0000256" key="9">
    <source>
        <dbReference type="ARBA" id="ARBA00022967"/>
    </source>
</evidence>
<comment type="subcellular location">
    <subcellularLocation>
        <location evidence="1">Cell membrane</location>
        <topology evidence="1">Multi-pass membrane protein</topology>
    </subcellularLocation>
</comment>
<dbReference type="Pfam" id="PF00690">
    <property type="entry name" value="Cation_ATPase_N"/>
    <property type="match status" value="1"/>
</dbReference>
<dbReference type="GO" id="GO:0006883">
    <property type="term" value="P:intracellular sodium ion homeostasis"/>
    <property type="evidence" value="ECO:0007669"/>
    <property type="project" value="TreeGrafter"/>
</dbReference>
<feature type="transmembrane region" description="Helical" evidence="12">
    <location>
        <begin position="258"/>
        <end position="275"/>
    </location>
</feature>
<accession>A0A1S6QGZ2</accession>
<dbReference type="SFLD" id="SFLDF00027">
    <property type="entry name" value="p-type_atpase"/>
    <property type="match status" value="1"/>
</dbReference>
<dbReference type="InterPro" id="IPR050510">
    <property type="entry name" value="Cation_transp_ATPase_P-type"/>
</dbReference>
<dbReference type="EMBL" id="CP018906">
    <property type="protein sequence ID" value="AQW20870.1"/>
    <property type="molecule type" value="Genomic_DNA"/>
</dbReference>
<protein>
    <submittedName>
        <fullName evidence="14">Magnesium-transporting ATPase</fullName>
    </submittedName>
</protein>
<dbReference type="GO" id="GO:1902600">
    <property type="term" value="P:proton transmembrane transport"/>
    <property type="evidence" value="ECO:0007669"/>
    <property type="project" value="TreeGrafter"/>
</dbReference>
<dbReference type="GO" id="GO:0005886">
    <property type="term" value="C:plasma membrane"/>
    <property type="evidence" value="ECO:0007669"/>
    <property type="project" value="UniProtKB-SubCell"/>
</dbReference>
<evidence type="ECO:0000256" key="12">
    <source>
        <dbReference type="SAM" id="Phobius"/>
    </source>
</evidence>
<dbReference type="InterPro" id="IPR006068">
    <property type="entry name" value="ATPase_P-typ_cation-transptr_C"/>
</dbReference>
<keyword evidence="5 12" id="KW-0812">Transmembrane</keyword>
<dbReference type="PROSITE" id="PS00154">
    <property type="entry name" value="ATPASE_E1_E2"/>
    <property type="match status" value="1"/>
</dbReference>
<dbReference type="InterPro" id="IPR018303">
    <property type="entry name" value="ATPase_P-typ_P_site"/>
</dbReference>
<evidence type="ECO:0000256" key="2">
    <source>
        <dbReference type="ARBA" id="ARBA00005675"/>
    </source>
</evidence>
<keyword evidence="8" id="KW-0460">Magnesium</keyword>
<dbReference type="OrthoDB" id="9760364at2"/>
<dbReference type="PANTHER" id="PTHR43294">
    <property type="entry name" value="SODIUM/POTASSIUM-TRANSPORTING ATPASE SUBUNIT ALPHA"/>
    <property type="match status" value="1"/>
</dbReference>
<dbReference type="Gene3D" id="2.70.150.10">
    <property type="entry name" value="Calcium-transporting ATPase, cytoplasmic transduction domain A"/>
    <property type="match status" value="1"/>
</dbReference>
<evidence type="ECO:0000256" key="5">
    <source>
        <dbReference type="ARBA" id="ARBA00022692"/>
    </source>
</evidence>
<keyword evidence="9" id="KW-1278">Translocase</keyword>
<feature type="transmembrane region" description="Helical" evidence="12">
    <location>
        <begin position="60"/>
        <end position="77"/>
    </location>
</feature>
<dbReference type="Gene3D" id="3.40.1110.10">
    <property type="entry name" value="Calcium-transporting ATPase, cytoplasmic domain N"/>
    <property type="match status" value="1"/>
</dbReference>
<dbReference type="SUPFAM" id="SSF81665">
    <property type="entry name" value="Calcium ATPase, transmembrane domain M"/>
    <property type="match status" value="1"/>
</dbReference>
<feature type="domain" description="Cation-transporting P-type ATPase N-terminal" evidence="13">
    <location>
        <begin position="2"/>
        <end position="76"/>
    </location>
</feature>
<keyword evidence="7" id="KW-0067">ATP-binding</keyword>
<sequence>MSWYSNDANSVISKLNTDRASGLSNAEASKRIDSYGPNEITQKKSKPAWLMFLESFKEPLIVILLVAITIAILSSIYEFNSGNSEHGVASLYEAAAIFIIVLINGGLTFHQTRSAQKSLDALRDMRQPHLNVLRDGTWTSVAADELVPGDIVSVKSGDFIEGDMRFFKTSELQVDESQLTGESDAITKTTDSLPEDTDLADRTNMGFSGSMVVNGNGIGVIVATGMDTELGKIADLMDDEDTQKTPIEKSVADLSKKLMLIAGGVIVFTVGFELTKQFMNVGTITVSDIAGISSTAIAIAVASIPDAMPVVLSIVLTIGAKLLAKSKGLIKSLSSVETLGATTYIASDKTGTLTKNEMTVTRFYSNRKKFNVEGNGYTPFGDILDDKCEVADEKDYRRFFEIAALNNEAEVKPDENQNWRPFGNPTDVSLVVMAKKAGITRDHLLEKEENRDIDVLRVIPFDSTRKMMTVVIKEDDQYYSLTKGAPDVVAVRTTGALVNGEQVSYSQIADEVDQTILEFANDALRTIAITHRKVTEEQAYHGTAEELEQDLCFLGIAGIIDPPREEVKDAISKLTGASVNVVMITGDHAATAKAIAKRLGIIKSDSAEAIVGSQIEEMTDDQLSEKVLDTRVYARVSPEHKQRIVKQLQRHRQVVGMTGDGINDAPALKAANIGIAMGINGTEVTKDAADLILLDDKFTTIEASVESGRTIFGNILNFMRHELTTNVAEVLSLLLGVVLINTTIGEVTAVTPTLTALMVLWVNMVSDSMPSFALGYDEAEANMMKEAPRDTSQSILANGMLGRVLLRGSVMGGLVFLGFIWAASSGYSVAESQTVAFLVLVFGQLWHVYDARSAHTLFDRNPFSNSRLTLAVGFAATSSVLVTLLPFFNEVMGTAPLSMPLYAGIIIISAVPTFVLSGIKKALGK</sequence>
<dbReference type="AlphaFoldDB" id="A0A1S6QGZ2"/>
<dbReference type="FunFam" id="2.70.150.10:FF:000160">
    <property type="entry name" value="Sarcoplasmic/endoplasmic reticulum calcium ATPase 1"/>
    <property type="match status" value="1"/>
</dbReference>
<evidence type="ECO:0000256" key="10">
    <source>
        <dbReference type="ARBA" id="ARBA00022989"/>
    </source>
</evidence>
<dbReference type="Pfam" id="PF13246">
    <property type="entry name" value="Cation_ATPase"/>
    <property type="match status" value="1"/>
</dbReference>
<evidence type="ECO:0000256" key="11">
    <source>
        <dbReference type="ARBA" id="ARBA00023136"/>
    </source>
</evidence>
<dbReference type="InterPro" id="IPR044492">
    <property type="entry name" value="P_typ_ATPase_HD_dom"/>
</dbReference>
<organism evidence="14 15">
    <name type="scientific">Lentilactobacillus curieae</name>
    <dbReference type="NCBI Taxonomy" id="1138822"/>
    <lineage>
        <taxon>Bacteria</taxon>
        <taxon>Bacillati</taxon>
        <taxon>Bacillota</taxon>
        <taxon>Bacilli</taxon>
        <taxon>Lactobacillales</taxon>
        <taxon>Lactobacillaceae</taxon>
        <taxon>Lentilactobacillus</taxon>
    </lineage>
</organism>
<gene>
    <name evidence="14" type="ORF">PL11_002545</name>
</gene>
<dbReference type="NCBIfam" id="TIGR01494">
    <property type="entry name" value="ATPase_P-type"/>
    <property type="match status" value="2"/>
</dbReference>
<dbReference type="InterPro" id="IPR023214">
    <property type="entry name" value="HAD_sf"/>
</dbReference>
<evidence type="ECO:0000256" key="4">
    <source>
        <dbReference type="ARBA" id="ARBA00022553"/>
    </source>
</evidence>
<dbReference type="GO" id="GO:1990573">
    <property type="term" value="P:potassium ion import across plasma membrane"/>
    <property type="evidence" value="ECO:0007669"/>
    <property type="project" value="TreeGrafter"/>
</dbReference>
<dbReference type="GO" id="GO:0005391">
    <property type="term" value="F:P-type sodium:potassium-exchanging transporter activity"/>
    <property type="evidence" value="ECO:0007669"/>
    <property type="project" value="TreeGrafter"/>
</dbReference>
<dbReference type="PRINTS" id="PR00119">
    <property type="entry name" value="CATATPASE"/>
</dbReference>
<dbReference type="InterPro" id="IPR023299">
    <property type="entry name" value="ATPase_P-typ_cyto_dom_N"/>
</dbReference>
<feature type="transmembrane region" description="Helical" evidence="12">
    <location>
        <begin position="829"/>
        <end position="848"/>
    </location>
</feature>
<evidence type="ECO:0000256" key="7">
    <source>
        <dbReference type="ARBA" id="ARBA00022840"/>
    </source>
</evidence>